<evidence type="ECO:0000313" key="3">
    <source>
        <dbReference type="Proteomes" id="UP001374535"/>
    </source>
</evidence>
<feature type="chain" id="PRO_5042891779" description="BED-type domain-containing protein" evidence="1">
    <location>
        <begin position="22"/>
        <end position="101"/>
    </location>
</feature>
<dbReference type="EMBL" id="CP144695">
    <property type="protein sequence ID" value="WVZ07824.1"/>
    <property type="molecule type" value="Genomic_DNA"/>
</dbReference>
<protein>
    <recommendedName>
        <fullName evidence="4">BED-type domain-containing protein</fullName>
    </recommendedName>
</protein>
<accession>A0AAQ3RU16</accession>
<sequence>MCCFRSCWCVLFLITFHFSLYHRSDVGWKQQINVLGYRREVKCNYSSKIFNGGIFRFKHHLASTCYDSEPCVSMLKEVKVVMMKVLAEAKEASEKKRRQQH</sequence>
<name>A0AAQ3RU16_VIGMU</name>
<keyword evidence="3" id="KW-1185">Reference proteome</keyword>
<gene>
    <name evidence="2" type="ORF">V8G54_021170</name>
</gene>
<evidence type="ECO:0000313" key="2">
    <source>
        <dbReference type="EMBL" id="WVZ07824.1"/>
    </source>
</evidence>
<dbReference type="AlphaFoldDB" id="A0AAQ3RU16"/>
<evidence type="ECO:0000256" key="1">
    <source>
        <dbReference type="SAM" id="SignalP"/>
    </source>
</evidence>
<proteinExistence type="predicted"/>
<evidence type="ECO:0008006" key="4">
    <source>
        <dbReference type="Google" id="ProtNLM"/>
    </source>
</evidence>
<reference evidence="2 3" key="1">
    <citation type="journal article" date="2023" name="Life. Sci Alliance">
        <title>Evolutionary insights into 3D genome organization and epigenetic landscape of Vigna mungo.</title>
        <authorList>
            <person name="Junaid A."/>
            <person name="Singh B."/>
            <person name="Bhatia S."/>
        </authorList>
    </citation>
    <scope>NUCLEOTIDE SEQUENCE [LARGE SCALE GENOMIC DNA]</scope>
    <source>
        <strain evidence="2">Urdbean</strain>
    </source>
</reference>
<keyword evidence="1" id="KW-0732">Signal</keyword>
<feature type="signal peptide" evidence="1">
    <location>
        <begin position="1"/>
        <end position="21"/>
    </location>
</feature>
<organism evidence="2 3">
    <name type="scientific">Vigna mungo</name>
    <name type="common">Black gram</name>
    <name type="synonym">Phaseolus mungo</name>
    <dbReference type="NCBI Taxonomy" id="3915"/>
    <lineage>
        <taxon>Eukaryota</taxon>
        <taxon>Viridiplantae</taxon>
        <taxon>Streptophyta</taxon>
        <taxon>Embryophyta</taxon>
        <taxon>Tracheophyta</taxon>
        <taxon>Spermatophyta</taxon>
        <taxon>Magnoliopsida</taxon>
        <taxon>eudicotyledons</taxon>
        <taxon>Gunneridae</taxon>
        <taxon>Pentapetalae</taxon>
        <taxon>rosids</taxon>
        <taxon>fabids</taxon>
        <taxon>Fabales</taxon>
        <taxon>Fabaceae</taxon>
        <taxon>Papilionoideae</taxon>
        <taxon>50 kb inversion clade</taxon>
        <taxon>NPAAA clade</taxon>
        <taxon>indigoferoid/millettioid clade</taxon>
        <taxon>Phaseoleae</taxon>
        <taxon>Vigna</taxon>
    </lineage>
</organism>
<dbReference type="Proteomes" id="UP001374535">
    <property type="component" value="Chromosome 6"/>
</dbReference>